<dbReference type="EMBL" id="JAKGAQ010000005">
    <property type="protein sequence ID" value="MCF2872811.1"/>
    <property type="molecule type" value="Genomic_DNA"/>
</dbReference>
<dbReference type="RefSeq" id="WP_235227135.1">
    <property type="nucleotide sequence ID" value="NZ_JAKGAQ010000005.1"/>
</dbReference>
<dbReference type="InterPro" id="IPR002820">
    <property type="entry name" value="Mopterin_CF_biosynth-C_dom"/>
</dbReference>
<comment type="catalytic activity">
    <reaction evidence="1 7">
        <text>(8S)-3',8-cyclo-7,8-dihydroguanosine 5'-triphosphate = cyclic pyranopterin phosphate + diphosphate</text>
        <dbReference type="Rhea" id="RHEA:49580"/>
        <dbReference type="ChEBI" id="CHEBI:33019"/>
        <dbReference type="ChEBI" id="CHEBI:59648"/>
        <dbReference type="ChEBI" id="CHEBI:131766"/>
        <dbReference type="EC" id="4.6.1.17"/>
    </reaction>
</comment>
<comment type="subunit">
    <text evidence="7">Homohexamer; trimer of dimers.</text>
</comment>
<comment type="pathway">
    <text evidence="2 7">Cofactor biosynthesis; molybdopterin biosynthesis.</text>
</comment>
<comment type="similarity">
    <text evidence="7">Belongs to the MoaC family.</text>
</comment>
<comment type="function">
    <text evidence="6 7">Catalyzes the conversion of (8S)-3',8-cyclo-7,8-dihydroguanosine 5'-triphosphate to cyclic pyranopterin monophosphate (cPMP).</text>
</comment>
<gene>
    <name evidence="7 9" type="primary">moaC</name>
    <name evidence="9" type="ORF">L0664_17215</name>
</gene>
<dbReference type="PANTHER" id="PTHR22960">
    <property type="entry name" value="MOLYBDOPTERIN COFACTOR SYNTHESIS PROTEIN A"/>
    <property type="match status" value="1"/>
</dbReference>
<dbReference type="InterPro" id="IPR047594">
    <property type="entry name" value="MoaC_bact/euk"/>
</dbReference>
<dbReference type="GO" id="GO:0061799">
    <property type="term" value="F:cyclic pyranopterin monophosphate synthase activity"/>
    <property type="evidence" value="ECO:0007669"/>
    <property type="project" value="UniProtKB-EC"/>
</dbReference>
<evidence type="ECO:0000313" key="9">
    <source>
        <dbReference type="EMBL" id="MCF2872811.1"/>
    </source>
</evidence>
<accession>A0ABS9CZW2</accession>
<name>A0ABS9CZW2_9RHOB</name>
<keyword evidence="10" id="KW-1185">Reference proteome</keyword>
<dbReference type="InterPro" id="IPR036522">
    <property type="entry name" value="MoaC_sf"/>
</dbReference>
<feature type="domain" description="Molybdopterin cofactor biosynthesis C (MoaC)" evidence="8">
    <location>
        <begin position="16"/>
        <end position="151"/>
    </location>
</feature>
<feature type="binding site" evidence="7">
    <location>
        <begin position="114"/>
        <end position="115"/>
    </location>
    <ligand>
        <name>substrate</name>
    </ligand>
</feature>
<evidence type="ECO:0000256" key="1">
    <source>
        <dbReference type="ARBA" id="ARBA00001637"/>
    </source>
</evidence>
<dbReference type="InterPro" id="IPR050105">
    <property type="entry name" value="MoCo_biosynth_MoaA/MoaC"/>
</dbReference>
<evidence type="ECO:0000256" key="2">
    <source>
        <dbReference type="ARBA" id="ARBA00005046"/>
    </source>
</evidence>
<keyword evidence="4 7" id="KW-0501">Molybdenum cofactor biosynthesis</keyword>
<evidence type="ECO:0000256" key="5">
    <source>
        <dbReference type="ARBA" id="ARBA00023239"/>
    </source>
</evidence>
<evidence type="ECO:0000256" key="3">
    <source>
        <dbReference type="ARBA" id="ARBA00012575"/>
    </source>
</evidence>
<evidence type="ECO:0000256" key="4">
    <source>
        <dbReference type="ARBA" id="ARBA00023150"/>
    </source>
</evidence>
<dbReference type="Pfam" id="PF01967">
    <property type="entry name" value="MoaC"/>
    <property type="match status" value="1"/>
</dbReference>
<proteinExistence type="inferred from homology"/>
<evidence type="ECO:0000259" key="8">
    <source>
        <dbReference type="Pfam" id="PF01967"/>
    </source>
</evidence>
<comment type="caution">
    <text evidence="9">The sequence shown here is derived from an EMBL/GenBank/DDBJ whole genome shotgun (WGS) entry which is preliminary data.</text>
</comment>
<evidence type="ECO:0000256" key="6">
    <source>
        <dbReference type="ARBA" id="ARBA00055087"/>
    </source>
</evidence>
<evidence type="ECO:0000256" key="7">
    <source>
        <dbReference type="HAMAP-Rule" id="MF_01224"/>
    </source>
</evidence>
<dbReference type="EC" id="4.6.1.17" evidence="3 7"/>
<keyword evidence="5 7" id="KW-0456">Lyase</keyword>
<dbReference type="Proteomes" id="UP001200557">
    <property type="component" value="Unassembled WGS sequence"/>
</dbReference>
<dbReference type="CDD" id="cd01420">
    <property type="entry name" value="MoaC_PE"/>
    <property type="match status" value="1"/>
</dbReference>
<feature type="binding site" evidence="7">
    <location>
        <begin position="76"/>
        <end position="78"/>
    </location>
    <ligand>
        <name>substrate</name>
    </ligand>
</feature>
<evidence type="ECO:0000313" key="10">
    <source>
        <dbReference type="Proteomes" id="UP001200557"/>
    </source>
</evidence>
<dbReference type="NCBIfam" id="NF006870">
    <property type="entry name" value="PRK09364.1"/>
    <property type="match status" value="1"/>
</dbReference>
<dbReference type="PANTHER" id="PTHR22960:SF29">
    <property type="entry name" value="CYCLIC PYRANOPTERIN MONOPHOSPHATE SYNTHASE"/>
    <property type="match status" value="1"/>
</dbReference>
<dbReference type="NCBIfam" id="TIGR00581">
    <property type="entry name" value="moaC"/>
    <property type="match status" value="1"/>
</dbReference>
<dbReference type="SUPFAM" id="SSF55040">
    <property type="entry name" value="Molybdenum cofactor biosynthesis protein C, MoaC"/>
    <property type="match status" value="1"/>
</dbReference>
<feature type="active site" evidence="7">
    <location>
        <position position="129"/>
    </location>
</feature>
<dbReference type="HAMAP" id="MF_01224_B">
    <property type="entry name" value="MoaC_B"/>
    <property type="match status" value="1"/>
</dbReference>
<reference evidence="9 10" key="1">
    <citation type="submission" date="2022-01" db="EMBL/GenBank/DDBJ databases">
        <title>Octadecabacter sp. nov., isolated from a marine alga.</title>
        <authorList>
            <person name="Jin M.S."/>
            <person name="Kim H.M."/>
            <person name="Han D.M."/>
            <person name="Jung J.J."/>
            <person name="Jeon C.O."/>
        </authorList>
    </citation>
    <scope>NUCLEOTIDE SEQUENCE [LARGE SCALE GENOMIC DNA]</scope>
    <source>
        <strain evidence="9 10">G9-8</strain>
    </source>
</reference>
<protein>
    <recommendedName>
        <fullName evidence="3 7">Cyclic pyranopterin monophosphate synthase</fullName>
        <ecNumber evidence="3 7">4.6.1.17</ecNumber>
    </recommendedName>
    <alternativeName>
        <fullName evidence="7">Molybdenum cofactor biosynthesis protein C</fullName>
    </alternativeName>
</protein>
<dbReference type="Gene3D" id="3.30.70.640">
    <property type="entry name" value="Molybdopterin cofactor biosynthesis C (MoaC) domain"/>
    <property type="match status" value="1"/>
</dbReference>
<organism evidence="9 10">
    <name type="scientific">Octadecabacter dasysiphoniae</name>
    <dbReference type="NCBI Taxonomy" id="2909341"/>
    <lineage>
        <taxon>Bacteria</taxon>
        <taxon>Pseudomonadati</taxon>
        <taxon>Pseudomonadota</taxon>
        <taxon>Alphaproteobacteria</taxon>
        <taxon>Rhodobacterales</taxon>
        <taxon>Roseobacteraceae</taxon>
        <taxon>Octadecabacter</taxon>
    </lineage>
</organism>
<dbReference type="InterPro" id="IPR023045">
    <property type="entry name" value="MoaC"/>
</dbReference>
<sequence length="158" mass="16279">MGDGLSHFDDAGQAHMVDVSDKAVTARIATAAAWIKMTPDTLAHVTAGTAKKGDVLGIGRIAGIQGAKKTSDLIPLCHPLPITKVAVDLVPDTALPGVRIEATVKTTGQTGVEMEALTAASTAALTVYDMLKAVQKDMEIGGLRVTLKDGGKSGRFEG</sequence>